<gene>
    <name evidence="1" type="ORF">NP493_1153g00036</name>
</gene>
<accession>A0AAD9NHP6</accession>
<protein>
    <submittedName>
        <fullName evidence="1">Uncharacterized protein</fullName>
    </submittedName>
</protein>
<evidence type="ECO:0000313" key="2">
    <source>
        <dbReference type="Proteomes" id="UP001209878"/>
    </source>
</evidence>
<keyword evidence="2" id="KW-1185">Reference proteome</keyword>
<reference evidence="1" key="1">
    <citation type="journal article" date="2023" name="Mol. Biol. Evol.">
        <title>Third-Generation Sequencing Reveals the Adaptive Role of the Epigenome in Three Deep-Sea Polychaetes.</title>
        <authorList>
            <person name="Perez M."/>
            <person name="Aroh O."/>
            <person name="Sun Y."/>
            <person name="Lan Y."/>
            <person name="Juniper S.K."/>
            <person name="Young C.R."/>
            <person name="Angers B."/>
            <person name="Qian P.Y."/>
        </authorList>
    </citation>
    <scope>NUCLEOTIDE SEQUENCE</scope>
    <source>
        <strain evidence="1">R07B-5</strain>
    </source>
</reference>
<sequence length="64" mass="7297">MLSVIEATHSHQYGDPRIQSSFQLHTFAANIINALLGIEALYKLQLHHFYTSHCNTKSYVLQVP</sequence>
<dbReference type="AlphaFoldDB" id="A0AAD9NHP6"/>
<name>A0AAD9NHP6_RIDPI</name>
<comment type="caution">
    <text evidence="1">The sequence shown here is derived from an EMBL/GenBank/DDBJ whole genome shotgun (WGS) entry which is preliminary data.</text>
</comment>
<proteinExistence type="predicted"/>
<evidence type="ECO:0000313" key="1">
    <source>
        <dbReference type="EMBL" id="KAK2170470.1"/>
    </source>
</evidence>
<organism evidence="1 2">
    <name type="scientific">Ridgeia piscesae</name>
    <name type="common">Tubeworm</name>
    <dbReference type="NCBI Taxonomy" id="27915"/>
    <lineage>
        <taxon>Eukaryota</taxon>
        <taxon>Metazoa</taxon>
        <taxon>Spiralia</taxon>
        <taxon>Lophotrochozoa</taxon>
        <taxon>Annelida</taxon>
        <taxon>Polychaeta</taxon>
        <taxon>Sedentaria</taxon>
        <taxon>Canalipalpata</taxon>
        <taxon>Sabellida</taxon>
        <taxon>Siboglinidae</taxon>
        <taxon>Ridgeia</taxon>
    </lineage>
</organism>
<dbReference type="EMBL" id="JAODUO010001151">
    <property type="protein sequence ID" value="KAK2170470.1"/>
    <property type="molecule type" value="Genomic_DNA"/>
</dbReference>
<dbReference type="Proteomes" id="UP001209878">
    <property type="component" value="Unassembled WGS sequence"/>
</dbReference>